<dbReference type="InterPro" id="IPR021005">
    <property type="entry name" value="Znf_CGNR"/>
</dbReference>
<dbReference type="InterPro" id="IPR010852">
    <property type="entry name" value="ABATE"/>
</dbReference>
<reference evidence="2 3" key="1">
    <citation type="submission" date="2024-10" db="EMBL/GenBank/DDBJ databases">
        <title>The Natural Products Discovery Center: Release of the First 8490 Sequenced Strains for Exploring Actinobacteria Biosynthetic Diversity.</title>
        <authorList>
            <person name="Kalkreuter E."/>
            <person name="Kautsar S.A."/>
            <person name="Yang D."/>
            <person name="Bader C.D."/>
            <person name="Teijaro C.N."/>
            <person name="Fluegel L."/>
            <person name="Davis C.M."/>
            <person name="Simpson J.R."/>
            <person name="Lauterbach L."/>
            <person name="Steele A.D."/>
            <person name="Gui C."/>
            <person name="Meng S."/>
            <person name="Li G."/>
            <person name="Viehrig K."/>
            <person name="Ye F."/>
            <person name="Su P."/>
            <person name="Kiefer A.F."/>
            <person name="Nichols A."/>
            <person name="Cepeda A.J."/>
            <person name="Yan W."/>
            <person name="Fan B."/>
            <person name="Jiang Y."/>
            <person name="Adhikari A."/>
            <person name="Zheng C.-J."/>
            <person name="Schuster L."/>
            <person name="Cowan T.M."/>
            <person name="Smanski M.J."/>
            <person name="Chevrette M.G."/>
            <person name="De Carvalho L.P.S."/>
            <person name="Shen B."/>
        </authorList>
    </citation>
    <scope>NUCLEOTIDE SEQUENCE [LARGE SCALE GENOMIC DNA]</scope>
    <source>
        <strain evidence="2 3">NPDC087220</strain>
    </source>
</reference>
<dbReference type="Proteomes" id="UP001617351">
    <property type="component" value="Unassembled WGS sequence"/>
</dbReference>
<evidence type="ECO:0000259" key="1">
    <source>
        <dbReference type="Pfam" id="PF11706"/>
    </source>
</evidence>
<dbReference type="Gene3D" id="1.10.3300.10">
    <property type="entry name" value="Jann2411-like domain"/>
    <property type="match status" value="1"/>
</dbReference>
<dbReference type="Pfam" id="PF11706">
    <property type="entry name" value="zf-CGNR"/>
    <property type="match status" value="1"/>
</dbReference>
<dbReference type="PANTHER" id="PTHR35525:SF3">
    <property type="entry name" value="BLL6575 PROTEIN"/>
    <property type="match status" value="1"/>
</dbReference>
<dbReference type="EMBL" id="JBIUYY010000003">
    <property type="protein sequence ID" value="MFJ2821272.1"/>
    <property type="molecule type" value="Genomic_DNA"/>
</dbReference>
<sequence>MAESAQGFSAARRLLDVTEAVRADPGLPRAALAALLARHGERPSDLERGAFTEADAAELRAAAGRMAEVFAEQDEDRAAAALNALLEEHGTRPRLTRHDGHPWHLHADRKEGAGWGGWFLASGALALALLLTEHGRIAWGACAAAGCGRLFLGAGTGSARRHCSAACATRERVAAHRRRRRAAHPDGES</sequence>
<dbReference type="SUPFAM" id="SSF160904">
    <property type="entry name" value="Jann2411-like"/>
    <property type="match status" value="1"/>
</dbReference>
<accession>A0ABW8EGJ4</accession>
<organism evidence="2 3">
    <name type="scientific">Streptomyces toxytricini</name>
    <name type="common">Actinomyces toxytricini</name>
    <dbReference type="NCBI Taxonomy" id="67369"/>
    <lineage>
        <taxon>Bacteria</taxon>
        <taxon>Bacillati</taxon>
        <taxon>Actinomycetota</taxon>
        <taxon>Actinomycetes</taxon>
        <taxon>Kitasatosporales</taxon>
        <taxon>Streptomycetaceae</taxon>
        <taxon>Streptomyces</taxon>
    </lineage>
</organism>
<comment type="caution">
    <text evidence="2">The sequence shown here is derived from an EMBL/GenBank/DDBJ whole genome shotgun (WGS) entry which is preliminary data.</text>
</comment>
<feature type="domain" description="Zinc finger CGNR" evidence="1">
    <location>
        <begin position="140"/>
        <end position="180"/>
    </location>
</feature>
<evidence type="ECO:0000313" key="3">
    <source>
        <dbReference type="Proteomes" id="UP001617351"/>
    </source>
</evidence>
<name>A0ABW8EGJ4_STRT5</name>
<gene>
    <name evidence="2" type="ORF">ACIO7M_09185</name>
</gene>
<protein>
    <submittedName>
        <fullName evidence="2">CGNR zinc finger domain-containing protein</fullName>
    </submittedName>
</protein>
<dbReference type="RefSeq" id="WP_365509538.1">
    <property type="nucleotide sequence ID" value="NZ_JBFANW010000196.1"/>
</dbReference>
<dbReference type="PANTHER" id="PTHR35525">
    <property type="entry name" value="BLL6575 PROTEIN"/>
    <property type="match status" value="1"/>
</dbReference>
<evidence type="ECO:0000313" key="2">
    <source>
        <dbReference type="EMBL" id="MFJ2821272.1"/>
    </source>
</evidence>
<keyword evidence="3" id="KW-1185">Reference proteome</keyword>
<proteinExistence type="predicted"/>
<dbReference type="Pfam" id="PF07336">
    <property type="entry name" value="ABATE"/>
    <property type="match status" value="1"/>
</dbReference>
<dbReference type="InterPro" id="IPR023286">
    <property type="entry name" value="ABATE_dom_sf"/>
</dbReference>